<feature type="compositionally biased region" description="Basic and acidic residues" evidence="2">
    <location>
        <begin position="44"/>
        <end position="62"/>
    </location>
</feature>
<evidence type="ECO:0000256" key="2">
    <source>
        <dbReference type="SAM" id="MobiDB-lite"/>
    </source>
</evidence>
<dbReference type="NCBIfam" id="TIGR01554">
    <property type="entry name" value="major_cap_HK97"/>
    <property type="match status" value="1"/>
</dbReference>
<dbReference type="Pfam" id="PF05065">
    <property type="entry name" value="Phage_capsid"/>
    <property type="match status" value="1"/>
</dbReference>
<comment type="subcellular location">
    <subcellularLocation>
        <location evidence="1">Virion</location>
    </subcellularLocation>
</comment>
<feature type="region of interest" description="Disordered" evidence="2">
    <location>
        <begin position="44"/>
        <end position="79"/>
    </location>
</feature>
<proteinExistence type="predicted"/>
<dbReference type="AlphaFoldDB" id="A0AAW6AZF7"/>
<evidence type="ECO:0000313" key="4">
    <source>
        <dbReference type="EMBL" id="MDB2002652.1"/>
    </source>
</evidence>
<feature type="domain" description="Phage capsid-like C-terminal" evidence="3">
    <location>
        <begin position="107"/>
        <end position="390"/>
    </location>
</feature>
<organism evidence="4 5">
    <name type="scientific">Clostridium symbiosum</name>
    <name type="common">Bacteroides symbiosus</name>
    <dbReference type="NCBI Taxonomy" id="1512"/>
    <lineage>
        <taxon>Bacteria</taxon>
        <taxon>Bacillati</taxon>
        <taxon>Bacillota</taxon>
        <taxon>Clostridia</taxon>
        <taxon>Lachnospirales</taxon>
        <taxon>Lachnospiraceae</taxon>
        <taxon>Otoolea</taxon>
    </lineage>
</organism>
<sequence>MTIKEMMMSDIEERMAAIKTEMENRDADLDALTEEVRQLKERRAELEAQAEKRRKLEDDVRENGTTTRKLKDLGGENEAEARAKKFAETGRTNVKSEEVRSVLISGGKLATPTQVSGINDSVGKKVSSIIDLVKIVNCTGMGSNKVAYIDTDTEAADNQTEGEAATNKEPTFGFVTITPDSVAVLSYISKQAKKQTPLAYQQKVHEQALTSLRKKAAILVTTALKESTLNESVTATVTGSKGVIDEKTLRKITLAYGGDESVVGGAVLFLNKLDLIAFGDIRGTNEKKAVYEIEPDTDNPNTGIIKDGGLSVRYCINSNLTACAGTAQSASSDTLTMFYGNPQCFELDLFSDYEIRISEDFAFDKLMDTIRGDVEIGGDVVVKNGFVALKIPKSAS</sequence>
<comment type="caution">
    <text evidence="4">The sequence shown here is derived from an EMBL/GenBank/DDBJ whole genome shotgun (WGS) entry which is preliminary data.</text>
</comment>
<evidence type="ECO:0000313" key="5">
    <source>
        <dbReference type="Proteomes" id="UP001300871"/>
    </source>
</evidence>
<dbReference type="RefSeq" id="WP_272124128.1">
    <property type="nucleotide sequence ID" value="NZ_JAQLGH010000082.1"/>
</dbReference>
<dbReference type="EMBL" id="JAQLGM010000084">
    <property type="protein sequence ID" value="MDB2002652.1"/>
    <property type="molecule type" value="Genomic_DNA"/>
</dbReference>
<evidence type="ECO:0000256" key="1">
    <source>
        <dbReference type="ARBA" id="ARBA00004328"/>
    </source>
</evidence>
<name>A0AAW6AZF7_CLOSY</name>
<dbReference type="Proteomes" id="UP001300871">
    <property type="component" value="Unassembled WGS sequence"/>
</dbReference>
<dbReference type="SUPFAM" id="SSF56563">
    <property type="entry name" value="Major capsid protein gp5"/>
    <property type="match status" value="1"/>
</dbReference>
<dbReference type="InterPro" id="IPR024455">
    <property type="entry name" value="Phage_capsid"/>
</dbReference>
<dbReference type="InterPro" id="IPR054612">
    <property type="entry name" value="Phage_capsid-like_C"/>
</dbReference>
<accession>A0AAW6AZF7</accession>
<feature type="compositionally biased region" description="Basic and acidic residues" evidence="2">
    <location>
        <begin position="69"/>
        <end position="79"/>
    </location>
</feature>
<protein>
    <submittedName>
        <fullName evidence="4">Phage major capsid protein</fullName>
    </submittedName>
</protein>
<gene>
    <name evidence="4" type="ORF">PM006_20830</name>
</gene>
<reference evidence="4" key="1">
    <citation type="submission" date="2023-01" db="EMBL/GenBank/DDBJ databases">
        <title>Human gut microbiome strain richness.</title>
        <authorList>
            <person name="Chen-Liaw A."/>
        </authorList>
    </citation>
    <scope>NUCLEOTIDE SEQUENCE</scope>
    <source>
        <strain evidence="4">B1_m1001713B170214d0_201011</strain>
    </source>
</reference>
<evidence type="ECO:0000259" key="3">
    <source>
        <dbReference type="Pfam" id="PF05065"/>
    </source>
</evidence>